<proteinExistence type="predicted"/>
<dbReference type="SUPFAM" id="SSF56112">
    <property type="entry name" value="Protein kinase-like (PK-like)"/>
    <property type="match status" value="1"/>
</dbReference>
<dbReference type="InterPro" id="IPR011009">
    <property type="entry name" value="Kinase-like_dom_sf"/>
</dbReference>
<reference evidence="1 2" key="1">
    <citation type="submission" date="2018-11" db="EMBL/GenBank/DDBJ databases">
        <title>Genome sequence of Apiotrichum porosum DSM 27194.</title>
        <authorList>
            <person name="Aliyu H."/>
            <person name="Gorte O."/>
            <person name="Ochsenreither K."/>
        </authorList>
    </citation>
    <scope>NUCLEOTIDE SEQUENCE [LARGE SCALE GENOMIC DNA]</scope>
    <source>
        <strain evidence="1 2">DSM 27194</strain>
    </source>
</reference>
<dbReference type="Proteomes" id="UP000279236">
    <property type="component" value="Unassembled WGS sequence"/>
</dbReference>
<dbReference type="AlphaFoldDB" id="A0A427XDN5"/>
<dbReference type="Pfam" id="PF06293">
    <property type="entry name" value="Kdo"/>
    <property type="match status" value="1"/>
</dbReference>
<gene>
    <name evidence="1" type="ORF">EHS24_003816</name>
</gene>
<evidence type="ECO:0008006" key="3">
    <source>
        <dbReference type="Google" id="ProtNLM"/>
    </source>
</evidence>
<protein>
    <recommendedName>
        <fullName evidence="3">Protein kinase domain-containing protein</fullName>
    </recommendedName>
</protein>
<sequence length="90" mass="9838">MEDAGRQLSPRERTDPAVQTAVTEAVDAIFAAGVEHGDLEWRHIRVKEGGASIMVIDFDKSGVLDENHASDSKTEYRDEILAELFASAPP</sequence>
<name>A0A427XDN5_9TREE</name>
<organism evidence="1 2">
    <name type="scientific">Apiotrichum porosum</name>
    <dbReference type="NCBI Taxonomy" id="105984"/>
    <lineage>
        <taxon>Eukaryota</taxon>
        <taxon>Fungi</taxon>
        <taxon>Dikarya</taxon>
        <taxon>Basidiomycota</taxon>
        <taxon>Agaricomycotina</taxon>
        <taxon>Tremellomycetes</taxon>
        <taxon>Trichosporonales</taxon>
        <taxon>Trichosporonaceae</taxon>
        <taxon>Apiotrichum</taxon>
    </lineage>
</organism>
<dbReference type="RefSeq" id="XP_028472030.1">
    <property type="nucleotide sequence ID" value="XM_028619457.1"/>
</dbReference>
<keyword evidence="2" id="KW-1185">Reference proteome</keyword>
<evidence type="ECO:0000313" key="2">
    <source>
        <dbReference type="Proteomes" id="UP000279236"/>
    </source>
</evidence>
<dbReference type="STRING" id="105984.A0A427XDN5"/>
<dbReference type="GeneID" id="39588359"/>
<comment type="caution">
    <text evidence="1">The sequence shown here is derived from an EMBL/GenBank/DDBJ whole genome shotgun (WGS) entry which is preliminary data.</text>
</comment>
<dbReference type="EMBL" id="RSCE01000019">
    <property type="protein sequence ID" value="RSH76883.1"/>
    <property type="molecule type" value="Genomic_DNA"/>
</dbReference>
<accession>A0A427XDN5</accession>
<evidence type="ECO:0000313" key="1">
    <source>
        <dbReference type="EMBL" id="RSH76883.1"/>
    </source>
</evidence>